<reference evidence="3" key="2">
    <citation type="submission" date="2010-07" db="EMBL/GenBank/DDBJ databases">
        <authorList>
            <consortium name="The Broad Institute Genome Sequencing Platform"/>
            <consortium name="Broad Institute Genome Sequencing Center for Infectious Disease"/>
            <person name="Ma L.-J."/>
            <person name="Dead R."/>
            <person name="Young S."/>
            <person name="Zeng Q."/>
            <person name="Koehrsen M."/>
            <person name="Alvarado L."/>
            <person name="Berlin A."/>
            <person name="Chapman S.B."/>
            <person name="Chen Z."/>
            <person name="Freedman E."/>
            <person name="Gellesch M."/>
            <person name="Goldberg J."/>
            <person name="Griggs A."/>
            <person name="Gujja S."/>
            <person name="Heilman E.R."/>
            <person name="Heiman D."/>
            <person name="Hepburn T."/>
            <person name="Howarth C."/>
            <person name="Jen D."/>
            <person name="Larson L."/>
            <person name="Mehta T."/>
            <person name="Neiman D."/>
            <person name="Pearson M."/>
            <person name="Roberts A."/>
            <person name="Saif S."/>
            <person name="Shea T."/>
            <person name="Shenoy N."/>
            <person name="Sisk P."/>
            <person name="Stolte C."/>
            <person name="Sykes S."/>
            <person name="Walk T."/>
            <person name="White J."/>
            <person name="Yandava C."/>
            <person name="Haas B."/>
            <person name="Nusbaum C."/>
            <person name="Birren B."/>
        </authorList>
    </citation>
    <scope>NUCLEOTIDE SEQUENCE</scope>
    <source>
        <strain evidence="3">R3-111a-1</strain>
    </source>
</reference>
<dbReference type="VEuPathDB" id="FungiDB:GGTG_06858"/>
<dbReference type="HOGENOM" id="CLU_009958_6_1_1"/>
<accession>J3P011</accession>
<dbReference type="InterPro" id="IPR013126">
    <property type="entry name" value="Hsp_70_fam"/>
</dbReference>
<evidence type="ECO:0008006" key="6">
    <source>
        <dbReference type="Google" id="ProtNLM"/>
    </source>
</evidence>
<reference evidence="3" key="3">
    <citation type="submission" date="2010-09" db="EMBL/GenBank/DDBJ databases">
        <title>Annotation of Gaeumannomyces graminis var. tritici R3-111a-1.</title>
        <authorList>
            <consortium name="The Broad Institute Genome Sequencing Platform"/>
            <person name="Ma L.-J."/>
            <person name="Dead R."/>
            <person name="Young S.K."/>
            <person name="Zeng Q."/>
            <person name="Gargeya S."/>
            <person name="Fitzgerald M."/>
            <person name="Haas B."/>
            <person name="Abouelleil A."/>
            <person name="Alvarado L."/>
            <person name="Arachchi H.M."/>
            <person name="Berlin A."/>
            <person name="Brown A."/>
            <person name="Chapman S.B."/>
            <person name="Chen Z."/>
            <person name="Dunbar C."/>
            <person name="Freedman E."/>
            <person name="Gearin G."/>
            <person name="Gellesch M."/>
            <person name="Goldberg J."/>
            <person name="Griggs A."/>
            <person name="Gujja S."/>
            <person name="Heiman D."/>
            <person name="Howarth C."/>
            <person name="Larson L."/>
            <person name="Lui A."/>
            <person name="MacDonald P.J.P."/>
            <person name="Mehta T."/>
            <person name="Montmayeur A."/>
            <person name="Murphy C."/>
            <person name="Neiman D."/>
            <person name="Pearson M."/>
            <person name="Priest M."/>
            <person name="Roberts A."/>
            <person name="Saif S."/>
            <person name="Shea T."/>
            <person name="Shenoy N."/>
            <person name="Sisk P."/>
            <person name="Stolte C."/>
            <person name="Sykes S."/>
            <person name="Yandava C."/>
            <person name="Wortman J."/>
            <person name="Nusbaum C."/>
            <person name="Birren B."/>
        </authorList>
    </citation>
    <scope>NUCLEOTIDE SEQUENCE</scope>
    <source>
        <strain evidence="3">R3-111a-1</strain>
    </source>
</reference>
<keyword evidence="1" id="KW-0547">Nucleotide-binding</keyword>
<dbReference type="InterPro" id="IPR043129">
    <property type="entry name" value="ATPase_NBD"/>
</dbReference>
<keyword evidence="5" id="KW-1185">Reference proteome</keyword>
<dbReference type="PANTHER" id="PTHR14187">
    <property type="entry name" value="ALPHA KINASE/ELONGATION FACTOR 2 KINASE"/>
    <property type="match status" value="1"/>
</dbReference>
<dbReference type="Gene3D" id="3.90.640.10">
    <property type="entry name" value="Actin, Chain A, domain 4"/>
    <property type="match status" value="1"/>
</dbReference>
<evidence type="ECO:0000313" key="4">
    <source>
        <dbReference type="EnsemblFungi" id="EJT76944"/>
    </source>
</evidence>
<dbReference type="CDD" id="cd10170">
    <property type="entry name" value="ASKHA_NBD_HSP70"/>
    <property type="match status" value="1"/>
</dbReference>
<dbReference type="EMBL" id="GL385397">
    <property type="protein sequence ID" value="EJT76944.1"/>
    <property type="molecule type" value="Genomic_DNA"/>
</dbReference>
<dbReference type="AlphaFoldDB" id="J3P011"/>
<dbReference type="GeneID" id="20347316"/>
<reference evidence="5" key="1">
    <citation type="submission" date="2010-07" db="EMBL/GenBank/DDBJ databases">
        <title>The genome sequence of Gaeumannomyces graminis var. tritici strain R3-111a-1.</title>
        <authorList>
            <consortium name="The Broad Institute Genome Sequencing Platform"/>
            <person name="Ma L.-J."/>
            <person name="Dead R."/>
            <person name="Young S."/>
            <person name="Zeng Q."/>
            <person name="Koehrsen M."/>
            <person name="Alvarado L."/>
            <person name="Berlin A."/>
            <person name="Chapman S.B."/>
            <person name="Chen Z."/>
            <person name="Freedman E."/>
            <person name="Gellesch M."/>
            <person name="Goldberg J."/>
            <person name="Griggs A."/>
            <person name="Gujja S."/>
            <person name="Heilman E.R."/>
            <person name="Heiman D."/>
            <person name="Hepburn T."/>
            <person name="Howarth C."/>
            <person name="Jen D."/>
            <person name="Larson L."/>
            <person name="Mehta T."/>
            <person name="Neiman D."/>
            <person name="Pearson M."/>
            <person name="Roberts A."/>
            <person name="Saif S."/>
            <person name="Shea T."/>
            <person name="Shenoy N."/>
            <person name="Sisk P."/>
            <person name="Stolte C."/>
            <person name="Sykes S."/>
            <person name="Walk T."/>
            <person name="White J."/>
            <person name="Yandava C."/>
            <person name="Haas B."/>
            <person name="Nusbaum C."/>
            <person name="Birren B."/>
        </authorList>
    </citation>
    <scope>NUCLEOTIDE SEQUENCE [LARGE SCALE GENOMIC DNA]</scope>
    <source>
        <strain evidence="5">R3-111a-1</strain>
    </source>
</reference>
<organism evidence="3">
    <name type="scientific">Gaeumannomyces tritici (strain R3-111a-1)</name>
    <name type="common">Wheat and barley take-all root rot fungus</name>
    <name type="synonym">Gaeumannomyces graminis var. tritici</name>
    <dbReference type="NCBI Taxonomy" id="644352"/>
    <lineage>
        <taxon>Eukaryota</taxon>
        <taxon>Fungi</taxon>
        <taxon>Dikarya</taxon>
        <taxon>Ascomycota</taxon>
        <taxon>Pezizomycotina</taxon>
        <taxon>Sordariomycetes</taxon>
        <taxon>Sordariomycetidae</taxon>
        <taxon>Magnaporthales</taxon>
        <taxon>Magnaporthaceae</taxon>
        <taxon>Gaeumannomyces</taxon>
    </lineage>
</organism>
<dbReference type="SUPFAM" id="SSF53067">
    <property type="entry name" value="Actin-like ATPase domain"/>
    <property type="match status" value="2"/>
</dbReference>
<keyword evidence="2" id="KW-0067">ATP-binding</keyword>
<evidence type="ECO:0000313" key="5">
    <source>
        <dbReference type="Proteomes" id="UP000006039"/>
    </source>
</evidence>
<dbReference type="Gene3D" id="3.30.420.40">
    <property type="match status" value="2"/>
</dbReference>
<dbReference type="PANTHER" id="PTHR14187:SF5">
    <property type="entry name" value="HEAT SHOCK 70 KDA PROTEIN 12A"/>
    <property type="match status" value="1"/>
</dbReference>
<evidence type="ECO:0000313" key="3">
    <source>
        <dbReference type="EMBL" id="EJT76944.1"/>
    </source>
</evidence>
<sequence length="553" mass="61127">MFAEKNVAFISEWPGTRAEMAKTPSQIFYDGDKVLWGSEIPADADSLQWFKLLLLKKEDMSAELFSSEYLTRGREFLSKTGKSAVDVIADYLRLLWNHAIKTITIELGPLILKTKVFRAVITVPAIWKGYARQAMSEAAQKAGILDARLAGKTTLTFTSEPEAAALATLTEPKYEPKVGDTYIVMDAGGGTADTISYKIVGVNPIAMAEAVEGQGDLCGGFLIDKAIEDMCRDAIGNQWDASDIAARQKVLKQDWEQGIKTQFELEGDAEYPIWLPGEMTTKKRKRSSCDLATLPQVRGHCLYLPRHLIQKAFAHALGGIDKLVDQQIEQTRSRGCKVTAIILVGGLGSSRYIQQQLEDAHCESGILVLKSTGMRPRTAICRGAVLKSFRSCVTSTIARASLGVDSLDTFIKGKHLVEDKYWCEKELEHKANNQMKWFLKRGDDVSQKRPVKRSFYTLYTKSEFSGTYAVEILASEEPKPPSRKTADVKTMCTIKCTLDVDFHDLDTETNSQGEIFGVLKTEIAMVPVGASMEFTVSVNGRVQGEAGVAVNFQ</sequence>
<dbReference type="Proteomes" id="UP000006039">
    <property type="component" value="Unassembled WGS sequence"/>
</dbReference>
<dbReference type="GO" id="GO:0140662">
    <property type="term" value="F:ATP-dependent protein folding chaperone"/>
    <property type="evidence" value="ECO:0007669"/>
    <property type="project" value="InterPro"/>
</dbReference>
<gene>
    <name evidence="4" type="primary">20347316</name>
    <name evidence="3" type="ORF">GGTG_06858</name>
</gene>
<proteinExistence type="predicted"/>
<reference evidence="4" key="5">
    <citation type="submission" date="2018-04" db="UniProtKB">
        <authorList>
            <consortium name="EnsemblFungi"/>
        </authorList>
    </citation>
    <scope>IDENTIFICATION</scope>
    <source>
        <strain evidence="4">R3-111a-1</strain>
    </source>
</reference>
<evidence type="ECO:0000256" key="2">
    <source>
        <dbReference type="ARBA" id="ARBA00022840"/>
    </source>
</evidence>
<dbReference type="EnsemblFungi" id="EJT76944">
    <property type="protein sequence ID" value="EJT76944"/>
    <property type="gene ID" value="GGTG_06858"/>
</dbReference>
<evidence type="ECO:0000256" key="1">
    <source>
        <dbReference type="ARBA" id="ARBA00022741"/>
    </source>
</evidence>
<reference evidence="4" key="4">
    <citation type="journal article" date="2015" name="G3 (Bethesda)">
        <title>Genome sequences of three phytopathogenic species of the Magnaporthaceae family of fungi.</title>
        <authorList>
            <person name="Okagaki L.H."/>
            <person name="Nunes C.C."/>
            <person name="Sailsbery J."/>
            <person name="Clay B."/>
            <person name="Brown D."/>
            <person name="John T."/>
            <person name="Oh Y."/>
            <person name="Young N."/>
            <person name="Fitzgerald M."/>
            <person name="Haas B.J."/>
            <person name="Zeng Q."/>
            <person name="Young S."/>
            <person name="Adiconis X."/>
            <person name="Fan L."/>
            <person name="Levin J.Z."/>
            <person name="Mitchell T.K."/>
            <person name="Okubara P.A."/>
            <person name="Farman M.L."/>
            <person name="Kohn L.M."/>
            <person name="Birren B."/>
            <person name="Ma L.-J."/>
            <person name="Dean R.A."/>
        </authorList>
    </citation>
    <scope>NUCLEOTIDE SEQUENCE</scope>
    <source>
        <strain evidence="4">R3-111a-1</strain>
    </source>
</reference>
<dbReference type="STRING" id="644352.J3P011"/>
<dbReference type="GO" id="GO:0005524">
    <property type="term" value="F:ATP binding"/>
    <property type="evidence" value="ECO:0007669"/>
    <property type="project" value="UniProtKB-KW"/>
</dbReference>
<dbReference type="RefSeq" id="XP_009222944.1">
    <property type="nucleotide sequence ID" value="XM_009224680.1"/>
</dbReference>
<dbReference type="Pfam" id="PF00012">
    <property type="entry name" value="HSP70"/>
    <property type="match status" value="1"/>
</dbReference>
<protein>
    <recommendedName>
        <fullName evidence="6">Hsp70-like protein</fullName>
    </recommendedName>
</protein>
<name>J3P011_GAET3</name>
<dbReference type="OrthoDB" id="2963168at2759"/>
<dbReference type="eggNOG" id="KOG0101">
    <property type="taxonomic scope" value="Eukaryota"/>
</dbReference>